<evidence type="ECO:0000313" key="1">
    <source>
        <dbReference type="EMBL" id="AAW37273.1"/>
    </source>
</evidence>
<reference evidence="1 2" key="1">
    <citation type="journal article" date="2005" name="J. Bacteriol.">
        <title>Insights on evolution of virulence and resistance from the complete genome analysis of an early methicillin-resistant Staphylococcus aureus strain and a biofilm-producing methicillin-resistant Staphylococcus epidermidis strain.</title>
        <authorList>
            <person name="Gill S.R."/>
            <person name="Fouts D.E."/>
            <person name="Archer G.L."/>
            <person name="Mongodin E.F."/>
            <person name="Deboy R.T."/>
            <person name="Ravel J."/>
            <person name="Paulsen I.T."/>
            <person name="Kolonay J.F."/>
            <person name="Brinkac L."/>
            <person name="Beanan M."/>
            <person name="Dodson R.J."/>
            <person name="Daugherty S.C."/>
            <person name="Madupu R."/>
            <person name="Angiuoli S.V."/>
            <person name="Durkin A.S."/>
            <person name="Haft D.H."/>
            <person name="Vamathevan J."/>
            <person name="Khouri H."/>
            <person name="Utterback T."/>
            <person name="Lee C."/>
            <person name="Dimitrov G."/>
            <person name="Jiang L."/>
            <person name="Qin H."/>
            <person name="Weidman J."/>
            <person name="Tran K."/>
            <person name="Kang K."/>
            <person name="Hance I.R."/>
            <person name="Nelson K.E."/>
            <person name="Fraser C.M."/>
        </authorList>
    </citation>
    <scope>NUCLEOTIDE SEQUENCE [LARGE SCALE GENOMIC DNA]</scope>
    <source>
        <strain evidence="1 2">COL</strain>
    </source>
</reference>
<dbReference type="EMBL" id="CP000046">
    <property type="protein sequence ID" value="AAW37273.1"/>
    <property type="molecule type" value="Genomic_DNA"/>
</dbReference>
<protein>
    <submittedName>
        <fullName evidence="1">Uncharacterized protein</fullName>
    </submittedName>
</protein>
<dbReference type="HOGENOM" id="CLU_155925_0_0_9"/>
<dbReference type="AlphaFoldDB" id="A0A0H2WX68"/>
<gene>
    <name evidence="1" type="ordered locus">SACOL2494</name>
</gene>
<evidence type="ECO:0000313" key="2">
    <source>
        <dbReference type="Proteomes" id="UP000000530"/>
    </source>
</evidence>
<name>A0A0H2WX68_STAAC</name>
<accession>A0A0H2WX68</accession>
<proteinExistence type="predicted"/>
<dbReference type="Proteomes" id="UP000000530">
    <property type="component" value="Chromosome"/>
</dbReference>
<dbReference type="KEGG" id="sac:SACOL2494"/>
<organism evidence="1 2">
    <name type="scientific">Staphylococcus aureus (strain COL)</name>
    <dbReference type="NCBI Taxonomy" id="93062"/>
    <lineage>
        <taxon>Bacteria</taxon>
        <taxon>Bacillati</taxon>
        <taxon>Bacillota</taxon>
        <taxon>Bacilli</taxon>
        <taxon>Bacillales</taxon>
        <taxon>Staphylococcaceae</taxon>
        <taxon>Staphylococcus</taxon>
    </lineage>
</organism>
<sequence>MGLDFSGLPDLAVLEQMKEKEQISEVIAPEHVRMHHDHQNKLKSDEKILLDQMVSHFKKFEDDFKNAAQGAWVKNATDELKDISNDLEKIQDIKV</sequence>
<dbReference type="RefSeq" id="WP_000521958.1">
    <property type="nucleotide sequence ID" value="NC_002951.2"/>
</dbReference>
<dbReference type="SMR" id="A0A0H2WX68"/>